<organism evidence="2 3">
    <name type="scientific">Phreatobacter oligotrophus</name>
    <dbReference type="NCBI Taxonomy" id="1122261"/>
    <lineage>
        <taxon>Bacteria</taxon>
        <taxon>Pseudomonadati</taxon>
        <taxon>Pseudomonadota</taxon>
        <taxon>Alphaproteobacteria</taxon>
        <taxon>Hyphomicrobiales</taxon>
        <taxon>Phreatobacteraceae</taxon>
        <taxon>Phreatobacter</taxon>
    </lineage>
</organism>
<evidence type="ECO:0000256" key="1">
    <source>
        <dbReference type="SAM" id="MobiDB-lite"/>
    </source>
</evidence>
<dbReference type="AlphaFoldDB" id="A0A2T4ZI56"/>
<sequence>MSEVMSPPPLAFEAMERLYENLADALDRAGPDNETLFLTKLVLVMAHRAGTSLDMDEAIATALARLGEAAKPPYGLSSGGGPATASRPLNPMAST</sequence>
<comment type="caution">
    <text evidence="2">The sequence shown here is derived from an EMBL/GenBank/DDBJ whole genome shotgun (WGS) entry which is preliminary data.</text>
</comment>
<dbReference type="Proteomes" id="UP000241808">
    <property type="component" value="Unassembled WGS sequence"/>
</dbReference>
<feature type="region of interest" description="Disordered" evidence="1">
    <location>
        <begin position="71"/>
        <end position="95"/>
    </location>
</feature>
<name>A0A2T4ZI56_9HYPH</name>
<dbReference type="EMBL" id="PZZL01000001">
    <property type="protein sequence ID" value="PTM61678.1"/>
    <property type="molecule type" value="Genomic_DNA"/>
</dbReference>
<proteinExistence type="predicted"/>
<protein>
    <recommendedName>
        <fullName evidence="4">DUF2783 domain-containing protein</fullName>
    </recommendedName>
</protein>
<evidence type="ECO:0000313" key="2">
    <source>
        <dbReference type="EMBL" id="PTM61678.1"/>
    </source>
</evidence>
<dbReference type="RefSeq" id="WP_211353791.1">
    <property type="nucleotide sequence ID" value="NZ_PZZL01000001.1"/>
</dbReference>
<accession>A0A2T4ZI56</accession>
<evidence type="ECO:0008006" key="4">
    <source>
        <dbReference type="Google" id="ProtNLM"/>
    </source>
</evidence>
<gene>
    <name evidence="2" type="ORF">C8P69_101348</name>
</gene>
<evidence type="ECO:0000313" key="3">
    <source>
        <dbReference type="Proteomes" id="UP000241808"/>
    </source>
</evidence>
<keyword evidence="3" id="KW-1185">Reference proteome</keyword>
<reference evidence="2 3" key="1">
    <citation type="submission" date="2018-04" db="EMBL/GenBank/DDBJ databases">
        <title>Genomic Encyclopedia of Archaeal and Bacterial Type Strains, Phase II (KMG-II): from individual species to whole genera.</title>
        <authorList>
            <person name="Goeker M."/>
        </authorList>
    </citation>
    <scope>NUCLEOTIDE SEQUENCE [LARGE SCALE GENOMIC DNA]</scope>
    <source>
        <strain evidence="2 3">DSM 25521</strain>
    </source>
</reference>